<evidence type="ECO:0000256" key="3">
    <source>
        <dbReference type="ARBA" id="ARBA00022801"/>
    </source>
</evidence>
<evidence type="ECO:0000256" key="1">
    <source>
        <dbReference type="ARBA" id="ARBA00001947"/>
    </source>
</evidence>
<evidence type="ECO:0000259" key="5">
    <source>
        <dbReference type="SMART" id="SM00849"/>
    </source>
</evidence>
<dbReference type="RefSeq" id="WP_045111880.1">
    <property type="nucleotide sequence ID" value="NZ_CAWQZC010000137.1"/>
</dbReference>
<dbReference type="AlphaFoldDB" id="A0A090IKE3"/>
<dbReference type="InterPro" id="IPR001279">
    <property type="entry name" value="Metallo-B-lactamas"/>
</dbReference>
<keyword evidence="8" id="KW-1185">Reference proteome</keyword>
<dbReference type="HOGENOM" id="CLU_030571_5_0_6"/>
<evidence type="ECO:0000313" key="9">
    <source>
        <dbReference type="Proteomes" id="UP000183794"/>
    </source>
</evidence>
<evidence type="ECO:0000313" key="6">
    <source>
        <dbReference type="EMBL" id="SGY90885.1"/>
    </source>
</evidence>
<dbReference type="PANTHER" id="PTHR46233:SF3">
    <property type="entry name" value="HYDROXYACYLGLUTATHIONE HYDROLASE GLOC"/>
    <property type="match status" value="1"/>
</dbReference>
<dbReference type="PATRIC" id="fig|80854.5.peg.4143"/>
<reference evidence="6 8" key="2">
    <citation type="submission" date="2016-11" db="EMBL/GenBank/DDBJ databases">
        <authorList>
            <person name="Klemetsen T."/>
        </authorList>
    </citation>
    <scope>NUCLEOTIDE SEQUENCE [LARGE SCALE GENOMIC DNA]</scope>
    <source>
        <strain evidence="6">MT 2528</strain>
    </source>
</reference>
<keyword evidence="4" id="KW-0862">Zinc</keyword>
<evidence type="ECO:0000256" key="4">
    <source>
        <dbReference type="ARBA" id="ARBA00022833"/>
    </source>
</evidence>
<dbReference type="CDD" id="cd07737">
    <property type="entry name" value="YcbL-like_MBL-fold"/>
    <property type="match status" value="1"/>
</dbReference>
<dbReference type="GeneID" id="61295933"/>
<accession>A0A090IKE3</accession>
<comment type="cofactor">
    <cofactor evidence="1">
        <name>Zn(2+)</name>
        <dbReference type="ChEBI" id="CHEBI:29105"/>
    </cofactor>
</comment>
<dbReference type="SUPFAM" id="SSF56281">
    <property type="entry name" value="Metallo-hydrolase/oxidoreductase"/>
    <property type="match status" value="1"/>
</dbReference>
<dbReference type="EMBL" id="FPLD01000060">
    <property type="protein sequence ID" value="SGY99937.1"/>
    <property type="molecule type" value="Genomic_DNA"/>
</dbReference>
<dbReference type="GO" id="GO:0046872">
    <property type="term" value="F:metal ion binding"/>
    <property type="evidence" value="ECO:0007669"/>
    <property type="project" value="UniProtKB-KW"/>
</dbReference>
<evidence type="ECO:0000313" key="8">
    <source>
        <dbReference type="Proteomes" id="UP000182660"/>
    </source>
</evidence>
<dbReference type="EMBL" id="FPLJ01000050">
    <property type="protein sequence ID" value="SGY90885.1"/>
    <property type="molecule type" value="Genomic_DNA"/>
</dbReference>
<evidence type="ECO:0000313" key="7">
    <source>
        <dbReference type="EMBL" id="SGY99937.1"/>
    </source>
</evidence>
<dbReference type="OrthoDB" id="9802991at2"/>
<keyword evidence="2" id="KW-0479">Metal-binding</keyword>
<dbReference type="PANTHER" id="PTHR46233">
    <property type="entry name" value="HYDROXYACYLGLUTATHIONE HYDROLASE GLOC"/>
    <property type="match status" value="1"/>
</dbReference>
<dbReference type="Proteomes" id="UP000182660">
    <property type="component" value="Unassembled WGS sequence"/>
</dbReference>
<evidence type="ECO:0000256" key="2">
    <source>
        <dbReference type="ARBA" id="ARBA00022723"/>
    </source>
</evidence>
<dbReference type="Gene3D" id="3.60.15.10">
    <property type="entry name" value="Ribonuclease Z/Hydroxyacylglutathione hydrolase-like"/>
    <property type="match status" value="1"/>
</dbReference>
<dbReference type="GO" id="GO:0016787">
    <property type="term" value="F:hydrolase activity"/>
    <property type="evidence" value="ECO:0007669"/>
    <property type="project" value="UniProtKB-KW"/>
</dbReference>
<dbReference type="Proteomes" id="UP000183794">
    <property type="component" value="Unassembled WGS sequence"/>
</dbReference>
<dbReference type="SMART" id="SM00849">
    <property type="entry name" value="Lactamase_B"/>
    <property type="match status" value="1"/>
</dbReference>
<gene>
    <name evidence="6" type="ORF">MT2528_2030</name>
    <name evidence="7" type="ORF">NVI5450_2253</name>
</gene>
<keyword evidence="3" id="KW-0378">Hydrolase</keyword>
<protein>
    <submittedName>
        <fullName evidence="7">Glyoxylase II family protein</fullName>
    </submittedName>
</protein>
<name>A0A090IKE3_9GAMM</name>
<proteinExistence type="predicted"/>
<feature type="domain" description="Metallo-beta-lactamase" evidence="5">
    <location>
        <begin position="12"/>
        <end position="192"/>
    </location>
</feature>
<reference evidence="7 9" key="1">
    <citation type="submission" date="2016-11" db="EMBL/GenBank/DDBJ databases">
        <authorList>
            <person name="Jaros S."/>
            <person name="Januszkiewicz K."/>
            <person name="Wedrychowicz H."/>
        </authorList>
    </citation>
    <scope>NUCLEOTIDE SEQUENCE [LARGE SCALE GENOMIC DNA]</scope>
    <source>
        <strain evidence="7">NVI 5450</strain>
    </source>
</reference>
<sequence>MQVKVIPVTPFEQNCSLLICPETNKAAIVDPGGDIEKIISQVKRHGVEVEKIFLTHAHIDHVGGTEALAAALNVSIEGPHIADKFWLDKLPMQGQMFGFPQVPPFEPQRWLEHGDIIAFGNQELTALHTPGHTPGHVVFNHVATKQVIVGDVLFNGSVGRTDFPQGCFNTLMTAIKGQLWTLPEETVFFPGHGPTSTIGHEKRTNPHVR</sequence>
<dbReference type="KEGG" id="mvs:MVIS_3916"/>
<organism evidence="7 9">
    <name type="scientific">Moritella viscosa</name>
    <dbReference type="NCBI Taxonomy" id="80854"/>
    <lineage>
        <taxon>Bacteria</taxon>
        <taxon>Pseudomonadati</taxon>
        <taxon>Pseudomonadota</taxon>
        <taxon>Gammaproteobacteria</taxon>
        <taxon>Alteromonadales</taxon>
        <taxon>Moritellaceae</taxon>
        <taxon>Moritella</taxon>
    </lineage>
</organism>
<dbReference type="InterPro" id="IPR051453">
    <property type="entry name" value="MBL_Glyoxalase_II"/>
</dbReference>
<dbReference type="Pfam" id="PF00753">
    <property type="entry name" value="Lactamase_B"/>
    <property type="match status" value="1"/>
</dbReference>
<dbReference type="STRING" id="80854.MVIS_3916"/>
<dbReference type="InterPro" id="IPR036866">
    <property type="entry name" value="RibonucZ/Hydroxyglut_hydro"/>
</dbReference>